<keyword evidence="6 14" id="KW-1015">Disulfide bond</keyword>
<evidence type="ECO:0000256" key="2">
    <source>
        <dbReference type="ARBA" id="ARBA00022729"/>
    </source>
</evidence>
<evidence type="ECO:0000256" key="4">
    <source>
        <dbReference type="ARBA" id="ARBA00022869"/>
    </source>
</evidence>
<dbReference type="Pfam" id="PF00053">
    <property type="entry name" value="EGF_laminin"/>
    <property type="match status" value="2"/>
</dbReference>
<keyword evidence="3" id="KW-0677">Repeat</keyword>
<feature type="disulfide bond" evidence="14">
    <location>
        <begin position="212"/>
        <end position="221"/>
    </location>
</feature>
<keyword evidence="4" id="KW-0084">Basement membrane</keyword>
<evidence type="ECO:0000256" key="1">
    <source>
        <dbReference type="ARBA" id="ARBA00004302"/>
    </source>
</evidence>
<accession>A6KIE6</accession>
<feature type="disulfide bond" evidence="14">
    <location>
        <begin position="157"/>
        <end position="166"/>
    </location>
</feature>
<comment type="subcellular location">
    <subcellularLocation>
        <location evidence="1">Secreted</location>
        <location evidence="1">Extracellular space</location>
        <location evidence="1">Extracellular matrix</location>
        <location evidence="1">Basement membrane</location>
    </subcellularLocation>
</comment>
<evidence type="ECO:0000313" key="19">
    <source>
        <dbReference type="Proteomes" id="UP000234681"/>
    </source>
</evidence>
<dbReference type="FunFam" id="2.10.25.10:FF:000491">
    <property type="entry name" value="Laminin subunit alpha 4"/>
    <property type="match status" value="1"/>
</dbReference>
<feature type="coiled-coil region" evidence="15">
    <location>
        <begin position="436"/>
        <end position="498"/>
    </location>
</feature>
<dbReference type="Proteomes" id="UP000234681">
    <property type="component" value="Chromosome 20"/>
</dbReference>
<comment type="caution">
    <text evidence="14">Lacks conserved residue(s) required for the propagation of feature annotation.</text>
</comment>
<feature type="coiled-coil region" evidence="15">
    <location>
        <begin position="332"/>
        <end position="394"/>
    </location>
</feature>
<dbReference type="SMART" id="SM00180">
    <property type="entry name" value="EGF_Lam"/>
    <property type="match status" value="3"/>
</dbReference>
<dbReference type="SMART" id="SM00181">
    <property type="entry name" value="EGF"/>
    <property type="match status" value="3"/>
</dbReference>
<evidence type="ECO:0000256" key="10">
    <source>
        <dbReference type="ARBA" id="ARBA00072601"/>
    </source>
</evidence>
<feature type="signal peptide" evidence="16">
    <location>
        <begin position="1"/>
        <end position="24"/>
    </location>
</feature>
<feature type="disulfide bond" evidence="14">
    <location>
        <begin position="224"/>
        <end position="238"/>
    </location>
</feature>
<dbReference type="InterPro" id="IPR056863">
    <property type="entry name" value="LMN_ATRN_NET-like_EGF"/>
</dbReference>
<evidence type="ECO:0000256" key="12">
    <source>
        <dbReference type="ARBA" id="ARBA00080104"/>
    </source>
</evidence>
<feature type="domain" description="Laminin EGF-like" evidence="17">
    <location>
        <begin position="82"/>
        <end position="131"/>
    </location>
</feature>
<dbReference type="InterPro" id="IPR002049">
    <property type="entry name" value="LE_dom"/>
</dbReference>
<evidence type="ECO:0000256" key="7">
    <source>
        <dbReference type="ARBA" id="ARBA00023180"/>
    </source>
</evidence>
<evidence type="ECO:0000256" key="6">
    <source>
        <dbReference type="ARBA" id="ARBA00023157"/>
    </source>
</evidence>
<dbReference type="FunFam" id="2.10.25.10:FF:000569">
    <property type="entry name" value="Laminin subunit alpha 4"/>
    <property type="match status" value="1"/>
</dbReference>
<evidence type="ECO:0000256" key="3">
    <source>
        <dbReference type="ARBA" id="ARBA00022737"/>
    </source>
</evidence>
<keyword evidence="5" id="KW-0654">Proteoglycan</keyword>
<dbReference type="PROSITE" id="PS01248">
    <property type="entry name" value="EGF_LAM_1"/>
    <property type="match status" value="1"/>
</dbReference>
<dbReference type="PANTHER" id="PTHR10574">
    <property type="entry name" value="NETRIN/LAMININ-RELATED"/>
    <property type="match status" value="1"/>
</dbReference>
<feature type="disulfide bond" evidence="14">
    <location>
        <begin position="101"/>
        <end position="110"/>
    </location>
</feature>
<dbReference type="CDD" id="cd00055">
    <property type="entry name" value="EGF_Lam"/>
    <property type="match status" value="3"/>
</dbReference>
<dbReference type="Gene3D" id="2.10.25.10">
    <property type="entry name" value="Laminin"/>
    <property type="match status" value="3"/>
</dbReference>
<dbReference type="GO" id="GO:0005576">
    <property type="term" value="C:extracellular region"/>
    <property type="evidence" value="ECO:0007669"/>
    <property type="project" value="UniProtKB-ARBA"/>
</dbReference>
<keyword evidence="15" id="KW-0175">Coiled coil</keyword>
<dbReference type="PROSITE" id="PS50027">
    <property type="entry name" value="EGF_LAM_2"/>
    <property type="match status" value="3"/>
</dbReference>
<evidence type="ECO:0000256" key="14">
    <source>
        <dbReference type="PROSITE-ProRule" id="PRU00460"/>
    </source>
</evidence>
<evidence type="ECO:0000256" key="8">
    <source>
        <dbReference type="ARBA" id="ARBA00023292"/>
    </source>
</evidence>
<protein>
    <recommendedName>
        <fullName evidence="10">Laminin subunit alpha-4</fullName>
    </recommendedName>
    <alternativeName>
        <fullName evidence="13">Laminin-14 subunit alpha</fullName>
    </alternativeName>
    <alternativeName>
        <fullName evidence="12">Laminin-8 subunit alpha</fullName>
    </alternativeName>
    <alternativeName>
        <fullName evidence="11">Laminin-9 subunit alpha</fullName>
    </alternativeName>
</protein>
<dbReference type="InterPro" id="IPR050440">
    <property type="entry name" value="Laminin/Netrin_ECM"/>
</dbReference>
<evidence type="ECO:0000313" key="18">
    <source>
        <dbReference type="EMBL" id="EDL87802.1"/>
    </source>
</evidence>
<dbReference type="GO" id="GO:0045995">
    <property type="term" value="P:regulation of embryonic development"/>
    <property type="evidence" value="ECO:0007669"/>
    <property type="project" value="InterPro"/>
</dbReference>
<evidence type="ECO:0000256" key="5">
    <source>
        <dbReference type="ARBA" id="ARBA00022974"/>
    </source>
</evidence>
<dbReference type="GO" id="GO:0030334">
    <property type="term" value="P:regulation of cell migration"/>
    <property type="evidence" value="ECO:0007669"/>
    <property type="project" value="InterPro"/>
</dbReference>
<name>A6KIE6_RAT</name>
<comment type="subunit">
    <text evidence="9">Laminin is a complex glycoprotein, consisting of three different polypeptide chains (alpha, beta, gamma), which are bound to each other by disulfide bonds into a cross-shaped molecule comprising one long and three short arms with globules at each end. Alpha-4 is a subunit of laminin-8 (laminin-411), laminin-9 (laminin-421) and laminin-14 (laminin-423).</text>
</comment>
<reference evidence="19" key="1">
    <citation type="submission" date="2005-09" db="EMBL/GenBank/DDBJ databases">
        <authorList>
            <person name="Mural R.J."/>
            <person name="Li P.W."/>
            <person name="Adams M.D."/>
            <person name="Amanatides P.G."/>
            <person name="Baden-Tillson H."/>
            <person name="Barnstead M."/>
            <person name="Chin S.H."/>
            <person name="Dew I."/>
            <person name="Evans C.A."/>
            <person name="Ferriera S."/>
            <person name="Flanigan M."/>
            <person name="Fosler C."/>
            <person name="Glodek A."/>
            <person name="Gu Z."/>
            <person name="Holt R.A."/>
            <person name="Jennings D."/>
            <person name="Kraft C.L."/>
            <person name="Lu F."/>
            <person name="Nguyen T."/>
            <person name="Nusskern D.R."/>
            <person name="Pfannkoch C.M."/>
            <person name="Sitter C."/>
            <person name="Sutton G.G."/>
            <person name="Venter J.C."/>
            <person name="Wang Z."/>
            <person name="Woodage T."/>
            <person name="Zheng X.H."/>
            <person name="Zhong F."/>
        </authorList>
    </citation>
    <scope>NUCLEOTIDE SEQUENCE [LARGE SCALE GENOMIC DNA]</scope>
    <source>
        <strain>BN</strain>
        <strain evidence="19">Sprague-Dawley</strain>
    </source>
</reference>
<feature type="domain" description="Laminin EGF-like" evidence="17">
    <location>
        <begin position="132"/>
        <end position="186"/>
    </location>
</feature>
<dbReference type="InterPro" id="IPR009254">
    <property type="entry name" value="Laminin_aI"/>
</dbReference>
<dbReference type="AlphaFoldDB" id="A6KIE6"/>
<dbReference type="SUPFAM" id="SSF57196">
    <property type="entry name" value="EGF/Laminin"/>
    <property type="match status" value="3"/>
</dbReference>
<proteinExistence type="predicted"/>
<evidence type="ECO:0000256" key="13">
    <source>
        <dbReference type="ARBA" id="ARBA00082518"/>
    </source>
</evidence>
<dbReference type="FunFam" id="2.10.25.10:FF:000051">
    <property type="entry name" value="Laminin subunit alpha 4"/>
    <property type="match status" value="1"/>
</dbReference>
<feature type="domain" description="Laminin EGF-like" evidence="17">
    <location>
        <begin position="187"/>
        <end position="240"/>
    </location>
</feature>
<dbReference type="Pfam" id="PF06008">
    <property type="entry name" value="Laminin_I"/>
    <property type="match status" value="1"/>
</dbReference>
<evidence type="ECO:0000256" key="16">
    <source>
        <dbReference type="SAM" id="SignalP"/>
    </source>
</evidence>
<dbReference type="GO" id="GO:0005102">
    <property type="term" value="F:signaling receptor binding"/>
    <property type="evidence" value="ECO:0007669"/>
    <property type="project" value="InterPro"/>
</dbReference>
<evidence type="ECO:0000256" key="9">
    <source>
        <dbReference type="ARBA" id="ARBA00062601"/>
    </source>
</evidence>
<dbReference type="GO" id="GO:0030155">
    <property type="term" value="P:regulation of cell adhesion"/>
    <property type="evidence" value="ECO:0007669"/>
    <property type="project" value="InterPro"/>
</dbReference>
<evidence type="ECO:0000256" key="11">
    <source>
        <dbReference type="ARBA" id="ARBA00077984"/>
    </source>
</evidence>
<dbReference type="InterPro" id="IPR000742">
    <property type="entry name" value="EGF"/>
</dbReference>
<dbReference type="GO" id="GO:0005604">
    <property type="term" value="C:basement membrane"/>
    <property type="evidence" value="ECO:0007669"/>
    <property type="project" value="UniProtKB-SubCell"/>
</dbReference>
<dbReference type="PANTHER" id="PTHR10574:SF409">
    <property type="entry name" value="LAMININ SUBUNIT ALPHA-1"/>
    <property type="match status" value="1"/>
</dbReference>
<evidence type="ECO:0000256" key="15">
    <source>
        <dbReference type="SAM" id="Coils"/>
    </source>
</evidence>
<keyword evidence="2 16" id="KW-0732">Signal</keyword>
<keyword evidence="4" id="KW-0964">Secreted</keyword>
<keyword evidence="4" id="KW-0272">Extracellular matrix</keyword>
<dbReference type="Pfam" id="PF24973">
    <property type="entry name" value="EGF_LMN_ATRN"/>
    <property type="match status" value="1"/>
</dbReference>
<dbReference type="EMBL" id="CH474051">
    <property type="protein sequence ID" value="EDL87802.1"/>
    <property type="molecule type" value="Genomic_DNA"/>
</dbReference>
<gene>
    <name evidence="18" type="primary">RGD1560062_predicted</name>
    <name evidence="18" type="ORF">rCG_19976</name>
</gene>
<evidence type="ECO:0000259" key="17">
    <source>
        <dbReference type="PROSITE" id="PS50027"/>
    </source>
</evidence>
<organism evidence="18 19">
    <name type="scientific">Rattus norvegicus</name>
    <name type="common">Rat</name>
    <dbReference type="NCBI Taxonomy" id="10116"/>
    <lineage>
        <taxon>Eukaryota</taxon>
        <taxon>Metazoa</taxon>
        <taxon>Chordata</taxon>
        <taxon>Craniata</taxon>
        <taxon>Vertebrata</taxon>
        <taxon>Euteleostomi</taxon>
        <taxon>Mammalia</taxon>
        <taxon>Eutheria</taxon>
        <taxon>Euarchontoglires</taxon>
        <taxon>Glires</taxon>
        <taxon>Rodentia</taxon>
        <taxon>Myomorpha</taxon>
        <taxon>Muroidea</taxon>
        <taxon>Muridae</taxon>
        <taxon>Murinae</taxon>
        <taxon>Rattus</taxon>
    </lineage>
</organism>
<keyword evidence="8 14" id="KW-0424">Laminin EGF-like domain</keyword>
<keyword evidence="7" id="KW-0325">Glycoprotein</keyword>
<sequence length="560" mass="61960">MAWNTAWCSVLALWLLWGAVCSNAASGDGNAFPFDIEGSAVVGRQDPSETSDSRVTMGRLPPAAERCDAGFFRTSSGECSPCDCNGNSHECLDGSGFCLHCQRNTTGEHCERCLAGYIGDSIRGAPRFCQPCPCPLPHLANFAESCFRKNGAVRCMCKENYAGPNCERCAPGYYGNPLLIGSTCKKCDCSGNSDPNLIFEDCDEITGQCRNCLRNTTGFKCERCAPGYYGDARIAKNCAVCNCGGGPCDSVTGECLEEGFELPTGCDKCVWDLTDDLRLAALSIEESKSGLLSVSSGAAAHRHVTDMNSTIHLLKTRLSERENQYTLRKIQINNSENTLRSLLSDVEELDEKGSRASRKGTLVEKESTDTIDQATQLVEQAHSMRDKIQEINSKMLYYGENQELGPEEIAEKLVLAQKMLDEIRSRQPFLTHRELVDEEADEVQELLSQAENWQRLHNDTRSLLPVVLEQLDDYNAKLSDLQESINQALDHVRDAEDMNRAITSKQRDHEKQHERVKEQMEAVGTSLSLSADSLITPRLTLEELDEIIKVRTYLDCSGLP</sequence>
<feature type="chain" id="PRO_5039917268" description="Laminin subunit alpha-4" evidence="16">
    <location>
        <begin position="25"/>
        <end position="560"/>
    </location>
</feature>